<comment type="caution">
    <text evidence="1">The sequence shown here is derived from an EMBL/GenBank/DDBJ whole genome shotgun (WGS) entry which is preliminary data.</text>
</comment>
<protein>
    <submittedName>
        <fullName evidence="1">Uncharacterized protein</fullName>
    </submittedName>
</protein>
<evidence type="ECO:0000313" key="2">
    <source>
        <dbReference type="EMBL" id="CAF4421079.1"/>
    </source>
</evidence>
<reference evidence="1" key="1">
    <citation type="submission" date="2021-02" db="EMBL/GenBank/DDBJ databases">
        <authorList>
            <person name="Nowell W R."/>
        </authorList>
    </citation>
    <scope>NUCLEOTIDE SEQUENCE</scope>
</reference>
<accession>A0A815XLZ5</accession>
<feature type="non-terminal residue" evidence="1">
    <location>
        <position position="1"/>
    </location>
</feature>
<dbReference type="AlphaFoldDB" id="A0A815XLZ5"/>
<dbReference type="EMBL" id="CAJNOQ010028211">
    <property type="protein sequence ID" value="CAF1559695.1"/>
    <property type="molecule type" value="Genomic_DNA"/>
</dbReference>
<evidence type="ECO:0000313" key="3">
    <source>
        <dbReference type="Proteomes" id="UP000663829"/>
    </source>
</evidence>
<proteinExistence type="predicted"/>
<dbReference type="Proteomes" id="UP000681722">
    <property type="component" value="Unassembled WGS sequence"/>
</dbReference>
<dbReference type="Proteomes" id="UP000663829">
    <property type="component" value="Unassembled WGS sequence"/>
</dbReference>
<organism evidence="1 3">
    <name type="scientific">Didymodactylos carnosus</name>
    <dbReference type="NCBI Taxonomy" id="1234261"/>
    <lineage>
        <taxon>Eukaryota</taxon>
        <taxon>Metazoa</taxon>
        <taxon>Spiralia</taxon>
        <taxon>Gnathifera</taxon>
        <taxon>Rotifera</taxon>
        <taxon>Eurotatoria</taxon>
        <taxon>Bdelloidea</taxon>
        <taxon>Philodinida</taxon>
        <taxon>Philodinidae</taxon>
        <taxon>Didymodactylos</taxon>
    </lineage>
</organism>
<dbReference type="EMBL" id="CAJOBC010093956">
    <property type="protein sequence ID" value="CAF4421079.1"/>
    <property type="molecule type" value="Genomic_DNA"/>
</dbReference>
<sequence>EINAHNLRYLTLLVKQNKLPKEVLSIYSFNSQSCESIFRNTRSLSGAYSTIINFTVHDFLRRAKKLLILNQIKCSEQSNDNGHLLFPVHHKHKKDNDLLTLQIDDDVEQLE</sequence>
<gene>
    <name evidence="1" type="ORF">GPM918_LOCUS39687</name>
    <name evidence="2" type="ORF">SRO942_LOCUS40581</name>
</gene>
<name>A0A815XLZ5_9BILA</name>
<dbReference type="OrthoDB" id="10046612at2759"/>
<keyword evidence="3" id="KW-1185">Reference proteome</keyword>
<evidence type="ECO:0000313" key="1">
    <source>
        <dbReference type="EMBL" id="CAF1559695.1"/>
    </source>
</evidence>